<accession>A0A0B1PDS0</accession>
<dbReference type="HOGENOM" id="CLU_1908241_0_0_1"/>
<dbReference type="AlphaFoldDB" id="A0A0B1PDS0"/>
<reference evidence="2 3" key="1">
    <citation type="journal article" date="2014" name="BMC Genomics">
        <title>Adaptive genomic structural variation in the grape powdery mildew pathogen, Erysiphe necator.</title>
        <authorList>
            <person name="Jones L."/>
            <person name="Riaz S."/>
            <person name="Morales-Cruz A."/>
            <person name="Amrine K.C."/>
            <person name="McGuire B."/>
            <person name="Gubler W.D."/>
            <person name="Walker M.A."/>
            <person name="Cantu D."/>
        </authorList>
    </citation>
    <scope>NUCLEOTIDE SEQUENCE [LARGE SCALE GENOMIC DNA]</scope>
    <source>
        <strain evidence="3">c</strain>
    </source>
</reference>
<evidence type="ECO:0000313" key="3">
    <source>
        <dbReference type="Proteomes" id="UP000030854"/>
    </source>
</evidence>
<organism evidence="2 3">
    <name type="scientific">Uncinula necator</name>
    <name type="common">Grape powdery mildew</name>
    <dbReference type="NCBI Taxonomy" id="52586"/>
    <lineage>
        <taxon>Eukaryota</taxon>
        <taxon>Fungi</taxon>
        <taxon>Dikarya</taxon>
        <taxon>Ascomycota</taxon>
        <taxon>Pezizomycotina</taxon>
        <taxon>Leotiomycetes</taxon>
        <taxon>Erysiphales</taxon>
        <taxon>Erysiphaceae</taxon>
        <taxon>Erysiphe</taxon>
    </lineage>
</organism>
<dbReference type="EMBL" id="JNVN01000041">
    <property type="protein sequence ID" value="KHJ36388.1"/>
    <property type="molecule type" value="Genomic_DNA"/>
</dbReference>
<gene>
    <name evidence="2" type="ORF">EV44_g3456</name>
</gene>
<keyword evidence="3" id="KW-1185">Reference proteome</keyword>
<sequence>MANDKISTVTLDPIADKDISNEIPDLITSEKISNKNMDQSNITVENNMSNNSTFYPIIKNTNNHDVSSNSSKPQEKSSVTALPHIYDDASRNESNQEVLETGEIQKLGIKKAVNFDELTKMIPHGSLRSGTKR</sequence>
<comment type="caution">
    <text evidence="2">The sequence shown here is derived from an EMBL/GenBank/DDBJ whole genome shotgun (WGS) entry which is preliminary data.</text>
</comment>
<evidence type="ECO:0000313" key="2">
    <source>
        <dbReference type="EMBL" id="KHJ36388.1"/>
    </source>
</evidence>
<name>A0A0B1PDS0_UNCNE</name>
<proteinExistence type="predicted"/>
<dbReference type="Proteomes" id="UP000030854">
    <property type="component" value="Unassembled WGS sequence"/>
</dbReference>
<evidence type="ECO:0000256" key="1">
    <source>
        <dbReference type="SAM" id="MobiDB-lite"/>
    </source>
</evidence>
<feature type="region of interest" description="Disordered" evidence="1">
    <location>
        <begin position="55"/>
        <end position="80"/>
    </location>
</feature>
<protein>
    <submittedName>
        <fullName evidence="2">Uncharacterized protein</fullName>
    </submittedName>
</protein>
<feature type="compositionally biased region" description="Polar residues" evidence="1">
    <location>
        <begin position="55"/>
        <end position="66"/>
    </location>
</feature>
<feature type="compositionally biased region" description="Low complexity" evidence="1">
    <location>
        <begin position="67"/>
        <end position="78"/>
    </location>
</feature>